<dbReference type="GO" id="GO:0016651">
    <property type="term" value="F:oxidoreductase activity, acting on NAD(P)H"/>
    <property type="evidence" value="ECO:0007669"/>
    <property type="project" value="TreeGrafter"/>
</dbReference>
<dbReference type="InterPro" id="IPR013154">
    <property type="entry name" value="ADH-like_N"/>
</dbReference>
<dbReference type="GO" id="GO:0070402">
    <property type="term" value="F:NADPH binding"/>
    <property type="evidence" value="ECO:0007669"/>
    <property type="project" value="TreeGrafter"/>
</dbReference>
<dbReference type="CDD" id="cd05289">
    <property type="entry name" value="MDR_like_2"/>
    <property type="match status" value="1"/>
</dbReference>
<sequence length="311" mass="33205">MDKNYKQAGVVHFGPANTLEIKHIPKPVLEHGQVFIRITSSSINPIDVKTRCGLGYVAQAKADDAFLPLGYDVLGVVEAVGEGVSDLTVGETVMGMVGFPQAPGCYATHVTAHREELITIDAKVSEDLAGLSLAGLTALQSLEKLDVNAGTLFINAPTGGVGHLALQLAALKGFEVVAVTTRKALIASLNFNVTVMSYEEFFSETRSGQLLDLVGGELACKMLSNLMADTKFVTVPSITKDTVIKHGESLGAQGEGILVQTNPNHLNELYKTVATQQVHLVVSKKFKLDEIALAHKYVEQGEHFGKVIIVA</sequence>
<dbReference type="EMBL" id="JWIC01000004">
    <property type="protein sequence ID" value="KID58375.1"/>
    <property type="molecule type" value="Genomic_DNA"/>
</dbReference>
<dbReference type="SMART" id="SM00829">
    <property type="entry name" value="PKS_ER"/>
    <property type="match status" value="1"/>
</dbReference>
<dbReference type="InterPro" id="IPR011032">
    <property type="entry name" value="GroES-like_sf"/>
</dbReference>
<dbReference type="InterPro" id="IPR020843">
    <property type="entry name" value="ER"/>
</dbReference>
<dbReference type="Gene3D" id="3.40.50.720">
    <property type="entry name" value="NAD(P)-binding Rossmann-like Domain"/>
    <property type="match status" value="1"/>
</dbReference>
<feature type="domain" description="Enoyl reductase (ER)" evidence="3">
    <location>
        <begin position="14"/>
        <end position="309"/>
    </location>
</feature>
<proteinExistence type="predicted"/>
<reference evidence="4 5" key="1">
    <citation type="submission" date="2014-12" db="EMBL/GenBank/DDBJ databases">
        <title>Draft Genome Sequence of Pseudoalteromonas luteoviolacea HI1.</title>
        <authorList>
            <person name="Asahina A.Y."/>
            <person name="Hadfield M.G."/>
        </authorList>
    </citation>
    <scope>NUCLEOTIDE SEQUENCE [LARGE SCALE GENOMIC DNA]</scope>
    <source>
        <strain evidence="4 5">HI1</strain>
    </source>
</reference>
<dbReference type="RefSeq" id="WP_039608666.1">
    <property type="nucleotide sequence ID" value="NZ_JWIC01000004.1"/>
</dbReference>
<protein>
    <recommendedName>
        <fullName evidence="3">Enoyl reductase (ER) domain-containing protein</fullName>
    </recommendedName>
</protein>
<dbReference type="Pfam" id="PF13602">
    <property type="entry name" value="ADH_zinc_N_2"/>
    <property type="match status" value="1"/>
</dbReference>
<dbReference type="Proteomes" id="UP000031327">
    <property type="component" value="Unassembled WGS sequence"/>
</dbReference>
<keyword evidence="2" id="KW-0560">Oxidoreductase</keyword>
<dbReference type="AlphaFoldDB" id="A0A0C1QG97"/>
<dbReference type="SUPFAM" id="SSF50129">
    <property type="entry name" value="GroES-like"/>
    <property type="match status" value="1"/>
</dbReference>
<dbReference type="OrthoDB" id="9785812at2"/>
<evidence type="ECO:0000256" key="2">
    <source>
        <dbReference type="ARBA" id="ARBA00023002"/>
    </source>
</evidence>
<dbReference type="Gene3D" id="3.90.180.10">
    <property type="entry name" value="Medium-chain alcohol dehydrogenases, catalytic domain"/>
    <property type="match status" value="1"/>
</dbReference>
<evidence type="ECO:0000256" key="1">
    <source>
        <dbReference type="ARBA" id="ARBA00022857"/>
    </source>
</evidence>
<dbReference type="PANTHER" id="PTHR48106">
    <property type="entry name" value="QUINONE OXIDOREDUCTASE PIG3-RELATED"/>
    <property type="match status" value="1"/>
</dbReference>
<dbReference type="Pfam" id="PF08240">
    <property type="entry name" value="ADH_N"/>
    <property type="match status" value="1"/>
</dbReference>
<comment type="caution">
    <text evidence="4">The sequence shown here is derived from an EMBL/GenBank/DDBJ whole genome shotgun (WGS) entry which is preliminary data.</text>
</comment>
<name>A0A0C1QG97_9GAMM</name>
<evidence type="ECO:0000313" key="4">
    <source>
        <dbReference type="EMBL" id="KID58375.1"/>
    </source>
</evidence>
<keyword evidence="1" id="KW-0521">NADP</keyword>
<dbReference type="SUPFAM" id="SSF51735">
    <property type="entry name" value="NAD(P)-binding Rossmann-fold domains"/>
    <property type="match status" value="1"/>
</dbReference>
<organism evidence="4 5">
    <name type="scientific">Pseudoalteromonas luteoviolacea</name>
    <dbReference type="NCBI Taxonomy" id="43657"/>
    <lineage>
        <taxon>Bacteria</taxon>
        <taxon>Pseudomonadati</taxon>
        <taxon>Pseudomonadota</taxon>
        <taxon>Gammaproteobacteria</taxon>
        <taxon>Alteromonadales</taxon>
        <taxon>Pseudoalteromonadaceae</taxon>
        <taxon>Pseudoalteromonas</taxon>
    </lineage>
</organism>
<gene>
    <name evidence="4" type="ORF">JF50_06825</name>
</gene>
<evidence type="ECO:0000259" key="3">
    <source>
        <dbReference type="SMART" id="SM00829"/>
    </source>
</evidence>
<evidence type="ECO:0000313" key="5">
    <source>
        <dbReference type="Proteomes" id="UP000031327"/>
    </source>
</evidence>
<dbReference type="PANTHER" id="PTHR48106:SF18">
    <property type="entry name" value="QUINONE OXIDOREDUCTASE PIG3"/>
    <property type="match status" value="1"/>
</dbReference>
<accession>A0A0C1QG97</accession>
<dbReference type="InterPro" id="IPR036291">
    <property type="entry name" value="NAD(P)-bd_dom_sf"/>
</dbReference>